<organism evidence="3 4">
    <name type="scientific">Jiangella alba</name>
    <dbReference type="NCBI Taxonomy" id="561176"/>
    <lineage>
        <taxon>Bacteria</taxon>
        <taxon>Bacillati</taxon>
        <taxon>Actinomycetota</taxon>
        <taxon>Actinomycetes</taxon>
        <taxon>Jiangellales</taxon>
        <taxon>Jiangellaceae</taxon>
        <taxon>Jiangella</taxon>
    </lineage>
</organism>
<keyword evidence="4" id="KW-1185">Reference proteome</keyword>
<sequence>MLVVTIRAVVVLAAAVATWVLVQSRTERLDDRLTLVVAGAAVLAVALSALDRRLQRRRRRWPAIIEELSGAAGKVAREHDDGSVGVVLGLLGMAAGGCAAAFTAAGGLEWVGAGVGVVCGLGAYWVHAASRRGRRKADALRDEIVRVRGGGTPTRGVVTGTSGEGRWRYGAPVITVWATIETPAGTRAVVGTILPEPAQVPAVGGTVLVWYLGDGSGEVHVDVDPESIREPGAAEKYESSSPS</sequence>
<dbReference type="OrthoDB" id="5197680at2"/>
<feature type="transmembrane region" description="Helical" evidence="2">
    <location>
        <begin position="33"/>
        <end position="50"/>
    </location>
</feature>
<gene>
    <name evidence="3" type="ORF">SAMN04488561_2357</name>
</gene>
<feature type="transmembrane region" description="Helical" evidence="2">
    <location>
        <begin position="110"/>
        <end position="126"/>
    </location>
</feature>
<evidence type="ECO:0000256" key="1">
    <source>
        <dbReference type="SAM" id="MobiDB-lite"/>
    </source>
</evidence>
<reference evidence="4" key="1">
    <citation type="submission" date="2016-10" db="EMBL/GenBank/DDBJ databases">
        <authorList>
            <person name="Varghese N."/>
            <person name="Submissions S."/>
        </authorList>
    </citation>
    <scope>NUCLEOTIDE SEQUENCE [LARGE SCALE GENOMIC DNA]</scope>
    <source>
        <strain evidence="4">DSM 45237</strain>
    </source>
</reference>
<feature type="transmembrane region" description="Helical" evidence="2">
    <location>
        <begin position="84"/>
        <end position="104"/>
    </location>
</feature>
<evidence type="ECO:0000256" key="2">
    <source>
        <dbReference type="SAM" id="Phobius"/>
    </source>
</evidence>
<name>A0A1H5L1E4_9ACTN</name>
<evidence type="ECO:0000313" key="3">
    <source>
        <dbReference type="EMBL" id="SEE70803.1"/>
    </source>
</evidence>
<dbReference type="EMBL" id="FNUC01000003">
    <property type="protein sequence ID" value="SEE70803.1"/>
    <property type="molecule type" value="Genomic_DNA"/>
</dbReference>
<proteinExistence type="predicted"/>
<dbReference type="AlphaFoldDB" id="A0A1H5L1E4"/>
<protein>
    <submittedName>
        <fullName evidence="3">Uncharacterized protein</fullName>
    </submittedName>
</protein>
<feature type="region of interest" description="Disordered" evidence="1">
    <location>
        <begin position="221"/>
        <end position="243"/>
    </location>
</feature>
<accession>A0A1H5L1E4</accession>
<keyword evidence="2" id="KW-1133">Transmembrane helix</keyword>
<dbReference type="RefSeq" id="WP_069112701.1">
    <property type="nucleotide sequence ID" value="NZ_FNUC01000003.1"/>
</dbReference>
<keyword evidence="2" id="KW-0472">Membrane</keyword>
<evidence type="ECO:0000313" key="4">
    <source>
        <dbReference type="Proteomes" id="UP000181980"/>
    </source>
</evidence>
<dbReference type="Proteomes" id="UP000181980">
    <property type="component" value="Unassembled WGS sequence"/>
</dbReference>
<keyword evidence="2" id="KW-0812">Transmembrane</keyword>